<dbReference type="OrthoDB" id="9634at2157"/>
<organism evidence="7 8">
    <name type="scientific">Archaeoglobus veneficus (strain DSM 11195 / SNP6)</name>
    <dbReference type="NCBI Taxonomy" id="693661"/>
    <lineage>
        <taxon>Archaea</taxon>
        <taxon>Methanobacteriati</taxon>
        <taxon>Methanobacteriota</taxon>
        <taxon>Archaeoglobi</taxon>
        <taxon>Archaeoglobales</taxon>
        <taxon>Archaeoglobaceae</taxon>
        <taxon>Archaeoglobus</taxon>
    </lineage>
</organism>
<dbReference type="InterPro" id="IPR024079">
    <property type="entry name" value="MetalloPept_cat_dom_sf"/>
</dbReference>
<keyword evidence="5" id="KW-0812">Transmembrane</keyword>
<dbReference type="Pfam" id="PF00413">
    <property type="entry name" value="Peptidase_M10"/>
    <property type="match status" value="1"/>
</dbReference>
<evidence type="ECO:0000256" key="1">
    <source>
        <dbReference type="ARBA" id="ARBA00022670"/>
    </source>
</evidence>
<evidence type="ECO:0000313" key="8">
    <source>
        <dbReference type="Proteomes" id="UP000008136"/>
    </source>
</evidence>
<protein>
    <submittedName>
        <fullName evidence="7">Peptidase M10A and M12B matrixin and adamalysin</fullName>
    </submittedName>
</protein>
<evidence type="ECO:0000256" key="3">
    <source>
        <dbReference type="ARBA" id="ARBA00022801"/>
    </source>
</evidence>
<proteinExistence type="predicted"/>
<dbReference type="Proteomes" id="UP000008136">
    <property type="component" value="Chromosome"/>
</dbReference>
<feature type="transmembrane region" description="Helical" evidence="5">
    <location>
        <begin position="64"/>
        <end position="83"/>
    </location>
</feature>
<keyword evidence="1" id="KW-0645">Protease</keyword>
<accession>F2KPB4</accession>
<keyword evidence="4" id="KW-0862">Zinc</keyword>
<keyword evidence="3" id="KW-0378">Hydrolase</keyword>
<dbReference type="InterPro" id="IPR001818">
    <property type="entry name" value="Pept_M10_metallopeptidase"/>
</dbReference>
<evidence type="ECO:0000256" key="2">
    <source>
        <dbReference type="ARBA" id="ARBA00022723"/>
    </source>
</evidence>
<name>F2KPB4_ARCVS</name>
<sequence>MRLRDIFILLGAAFLGFIVPIAAIGETDDPRLIMLGMSLILTLPWLLPYIMYRGKGVFRKKRDVVIVLTGVSIILLFSIIGIIEFMEEQEFLTSGTETVPSLTTPQSTETPLHANTTEQVVMREVKDGIKVGVIAKPSGVYAKIELNERLKKKEKLLFVYCFGETCTFKEYYGNASYILLPLWINWTSGKEGSIGLGKYDVKVYSKWKRVNKSIVEYLEYSLIEEFTFDVKPEDLKGADASLVEALEPVEVRNQENPWQDNVFKVYIDANTAPEAYRSVYIDAFRKAMRWWEEGGNGALAYQPIFDEVSDPTEAEILVYWAPDVVTGIGEEPFGLTDVKYVTYYKNGNKKELFLKAVIALQYLEEGKEEYVDFATMLKVAKHEIGHALGLAHSSNVSDIMYPQLRWSEQ</sequence>
<dbReference type="KEGG" id="ave:Arcve_1516"/>
<dbReference type="STRING" id="693661.Arcve_1516"/>
<dbReference type="AlphaFoldDB" id="F2KPB4"/>
<dbReference type="eggNOG" id="arCOG04994">
    <property type="taxonomic scope" value="Archaea"/>
</dbReference>
<reference evidence="7 8" key="1">
    <citation type="submission" date="2011-03" db="EMBL/GenBank/DDBJ databases">
        <title>The complete genome of Archaeoglobus veneficus SNP6.</title>
        <authorList>
            <consortium name="US DOE Joint Genome Institute (JGI-PGF)"/>
            <person name="Lucas S."/>
            <person name="Copeland A."/>
            <person name="Lapidus A."/>
            <person name="Bruce D."/>
            <person name="Goodwin L."/>
            <person name="Pitluck S."/>
            <person name="Kyrpides N."/>
            <person name="Mavromatis K."/>
            <person name="Pagani I."/>
            <person name="Ivanova N."/>
            <person name="Mikhailova N."/>
            <person name="Lu M."/>
            <person name="Detter J.C."/>
            <person name="Tapia R."/>
            <person name="Han C."/>
            <person name="Land M."/>
            <person name="Hauser L."/>
            <person name="Markowitz V."/>
            <person name="Cheng J.-F."/>
            <person name="Hugenholtz P."/>
            <person name="Woyke T."/>
            <person name="Wu D."/>
            <person name="Spring S."/>
            <person name="Brambilla E."/>
            <person name="Klenk H.-P."/>
            <person name="Eisen J.A."/>
        </authorList>
    </citation>
    <scope>NUCLEOTIDE SEQUENCE [LARGE SCALE GENOMIC DNA]</scope>
    <source>
        <strain>SNP6</strain>
    </source>
</reference>
<evidence type="ECO:0000256" key="4">
    <source>
        <dbReference type="ARBA" id="ARBA00022833"/>
    </source>
</evidence>
<dbReference type="GO" id="GO:0006508">
    <property type="term" value="P:proteolysis"/>
    <property type="evidence" value="ECO:0007669"/>
    <property type="project" value="UniProtKB-KW"/>
</dbReference>
<keyword evidence="5" id="KW-1133">Transmembrane helix</keyword>
<keyword evidence="8" id="KW-1185">Reference proteome</keyword>
<keyword evidence="5" id="KW-0472">Membrane</keyword>
<evidence type="ECO:0000256" key="5">
    <source>
        <dbReference type="SAM" id="Phobius"/>
    </source>
</evidence>
<dbReference type="SUPFAM" id="SSF55486">
    <property type="entry name" value="Metalloproteases ('zincins'), catalytic domain"/>
    <property type="match status" value="1"/>
</dbReference>
<evidence type="ECO:0000313" key="7">
    <source>
        <dbReference type="EMBL" id="AEA47518.1"/>
    </source>
</evidence>
<dbReference type="HOGENOM" id="CLU_671935_0_0_2"/>
<dbReference type="Gene3D" id="3.40.390.10">
    <property type="entry name" value="Collagenase (Catalytic Domain)"/>
    <property type="match status" value="1"/>
</dbReference>
<feature type="transmembrane region" description="Helical" evidence="5">
    <location>
        <begin position="33"/>
        <end position="52"/>
    </location>
</feature>
<dbReference type="RefSeq" id="WP_013684179.1">
    <property type="nucleotide sequence ID" value="NC_015320.1"/>
</dbReference>
<dbReference type="EMBL" id="CP002588">
    <property type="protein sequence ID" value="AEA47518.1"/>
    <property type="molecule type" value="Genomic_DNA"/>
</dbReference>
<feature type="domain" description="Peptidase M10 metallopeptidase" evidence="6">
    <location>
        <begin position="373"/>
        <end position="406"/>
    </location>
</feature>
<keyword evidence="2" id="KW-0479">Metal-binding</keyword>
<evidence type="ECO:0000259" key="6">
    <source>
        <dbReference type="Pfam" id="PF00413"/>
    </source>
</evidence>
<dbReference type="GO" id="GO:0008270">
    <property type="term" value="F:zinc ion binding"/>
    <property type="evidence" value="ECO:0007669"/>
    <property type="project" value="InterPro"/>
</dbReference>
<dbReference type="GO" id="GO:0031012">
    <property type="term" value="C:extracellular matrix"/>
    <property type="evidence" value="ECO:0007669"/>
    <property type="project" value="InterPro"/>
</dbReference>
<dbReference type="GO" id="GO:0004222">
    <property type="term" value="F:metalloendopeptidase activity"/>
    <property type="evidence" value="ECO:0007669"/>
    <property type="project" value="InterPro"/>
</dbReference>
<dbReference type="GeneID" id="25395657"/>
<gene>
    <name evidence="7" type="ordered locus">Arcve_1516</name>
</gene>